<evidence type="ECO:0000313" key="1">
    <source>
        <dbReference type="EMBL" id="KAH0820145.1"/>
    </source>
</evidence>
<dbReference type="Proteomes" id="UP000719412">
    <property type="component" value="Unassembled WGS sequence"/>
</dbReference>
<dbReference type="AlphaFoldDB" id="A0A8J6LFV2"/>
<sequence>MIFDFDSLLLTCISSANMPRADFPDLLRVSLGFVVLLENHHLCSLPLCNSFEHASLILRGSDGGDVCGRWPPGCAFSCSKARRGTIGSSDNYCAKLRRSILSTMASTRSCGCTAPRMMLELSSIRRVYPIVDVSEYPSSYLNNPGPISEVLCNDYGRAMIYVTYNVSFGKIPCLIRGSEARLLKDKFKRNLPPGAASRRYRVYRSGLRTTTWIDRRLTSSDQVYGCFIGVGITGATSSSDPAEDDCAVLIWALLDGRRRVGDSSHGVAFMRWQFARRRVPPYLLHPITLPPPGVGGFAAGGSCWILLNISQLRIILVGCQSSGLITSVEIVAVRVRCGLTTGGLLEDPEPSRESPRETLIMDHYRGRNEFTYVRLPRLQQSRRRSEWAEGGGERYVSGPLVGLQPTLAVVTLSSDI</sequence>
<proteinExistence type="predicted"/>
<gene>
    <name evidence="1" type="ORF">GEV33_002646</name>
</gene>
<accession>A0A8J6LFV2</accession>
<name>A0A8J6LFV2_TENMO</name>
<reference evidence="1" key="2">
    <citation type="submission" date="2021-08" db="EMBL/GenBank/DDBJ databases">
        <authorList>
            <person name="Eriksson T."/>
        </authorList>
    </citation>
    <scope>NUCLEOTIDE SEQUENCE</scope>
    <source>
        <strain evidence="1">Stoneville</strain>
        <tissue evidence="1">Whole head</tissue>
    </source>
</reference>
<keyword evidence="2" id="KW-1185">Reference proteome</keyword>
<dbReference type="EMBL" id="JABDTM020012779">
    <property type="protein sequence ID" value="KAH0820145.1"/>
    <property type="molecule type" value="Genomic_DNA"/>
</dbReference>
<organism evidence="1 2">
    <name type="scientific">Tenebrio molitor</name>
    <name type="common">Yellow mealworm beetle</name>
    <dbReference type="NCBI Taxonomy" id="7067"/>
    <lineage>
        <taxon>Eukaryota</taxon>
        <taxon>Metazoa</taxon>
        <taxon>Ecdysozoa</taxon>
        <taxon>Arthropoda</taxon>
        <taxon>Hexapoda</taxon>
        <taxon>Insecta</taxon>
        <taxon>Pterygota</taxon>
        <taxon>Neoptera</taxon>
        <taxon>Endopterygota</taxon>
        <taxon>Coleoptera</taxon>
        <taxon>Polyphaga</taxon>
        <taxon>Cucujiformia</taxon>
        <taxon>Tenebrionidae</taxon>
        <taxon>Tenebrio</taxon>
    </lineage>
</organism>
<reference evidence="1" key="1">
    <citation type="journal article" date="2020" name="J Insects Food Feed">
        <title>The yellow mealworm (Tenebrio molitor) genome: a resource for the emerging insects as food and feed industry.</title>
        <authorList>
            <person name="Eriksson T."/>
            <person name="Andere A."/>
            <person name="Kelstrup H."/>
            <person name="Emery V."/>
            <person name="Picard C."/>
        </authorList>
    </citation>
    <scope>NUCLEOTIDE SEQUENCE</scope>
    <source>
        <strain evidence="1">Stoneville</strain>
        <tissue evidence="1">Whole head</tissue>
    </source>
</reference>
<protein>
    <submittedName>
        <fullName evidence="1">Uncharacterized protein</fullName>
    </submittedName>
</protein>
<evidence type="ECO:0000313" key="2">
    <source>
        <dbReference type="Proteomes" id="UP000719412"/>
    </source>
</evidence>
<comment type="caution">
    <text evidence="1">The sequence shown here is derived from an EMBL/GenBank/DDBJ whole genome shotgun (WGS) entry which is preliminary data.</text>
</comment>